<gene>
    <name evidence="1" type="ORF">D9758_010368</name>
</gene>
<organism evidence="1 2">
    <name type="scientific">Tetrapyrgos nigripes</name>
    <dbReference type="NCBI Taxonomy" id="182062"/>
    <lineage>
        <taxon>Eukaryota</taxon>
        <taxon>Fungi</taxon>
        <taxon>Dikarya</taxon>
        <taxon>Basidiomycota</taxon>
        <taxon>Agaricomycotina</taxon>
        <taxon>Agaricomycetes</taxon>
        <taxon>Agaricomycetidae</taxon>
        <taxon>Agaricales</taxon>
        <taxon>Marasmiineae</taxon>
        <taxon>Marasmiaceae</taxon>
        <taxon>Tetrapyrgos</taxon>
    </lineage>
</organism>
<reference evidence="1 2" key="1">
    <citation type="journal article" date="2020" name="ISME J.">
        <title>Uncovering the hidden diversity of litter-decomposition mechanisms in mushroom-forming fungi.</title>
        <authorList>
            <person name="Floudas D."/>
            <person name="Bentzer J."/>
            <person name="Ahren D."/>
            <person name="Johansson T."/>
            <person name="Persson P."/>
            <person name="Tunlid A."/>
        </authorList>
    </citation>
    <scope>NUCLEOTIDE SEQUENCE [LARGE SCALE GENOMIC DNA]</scope>
    <source>
        <strain evidence="1 2">CBS 291.85</strain>
    </source>
</reference>
<dbReference type="EMBL" id="JAACJM010000073">
    <property type="protein sequence ID" value="KAF5350775.1"/>
    <property type="molecule type" value="Genomic_DNA"/>
</dbReference>
<evidence type="ECO:0000313" key="2">
    <source>
        <dbReference type="Proteomes" id="UP000559256"/>
    </source>
</evidence>
<comment type="caution">
    <text evidence="1">The sequence shown here is derived from an EMBL/GenBank/DDBJ whole genome shotgun (WGS) entry which is preliminary data.</text>
</comment>
<dbReference type="AlphaFoldDB" id="A0A8H5CZJ3"/>
<evidence type="ECO:0000313" key="1">
    <source>
        <dbReference type="EMBL" id="KAF5350775.1"/>
    </source>
</evidence>
<accession>A0A8H5CZJ3</accession>
<dbReference type="Proteomes" id="UP000559256">
    <property type="component" value="Unassembled WGS sequence"/>
</dbReference>
<sequence>MEIPTELLAKIFIHCLPSESESDDSMAHSSFRLQDAPLLLTKVCREWRSVALHEPRLWCTLHVRIPRAVNTKNLEFWESRMEGIRKWLDRSGQVPLSLAFSGGPNMYPVPTTAAAPYHSFVLQLEILFASQSHRWKSLELEGYFLIEPFFVNPREHASILDSVKIEFTPFFHIPAIQEHLLKYCLGISSLRRLHLRGYELFDTSWVRFPWSNLTEIVLQPIIRGEGPLLTLATALDILSQASNLRLCVMDLTAVEDAIIRNRERAPIILPFLRILDIYLAINLQGVSYASEDDAKHVFSPLITPRLETLTMRSRVRQIPPFSLHIPFLCFFSQPGPPPITTLKMEIHINLRSCIECLRLVPNLQSLSLNHLIVKPTPDSTNPGDNSPGCSSEDLFRSLIPSPDNPTPLCPRLESLELIQYDDLSDPTVLFALAKARNDISGLSTH</sequence>
<proteinExistence type="predicted"/>
<evidence type="ECO:0008006" key="3">
    <source>
        <dbReference type="Google" id="ProtNLM"/>
    </source>
</evidence>
<protein>
    <recommendedName>
        <fullName evidence="3">F-box domain-containing protein</fullName>
    </recommendedName>
</protein>
<dbReference type="OrthoDB" id="2269034at2759"/>
<keyword evidence="2" id="KW-1185">Reference proteome</keyword>
<name>A0A8H5CZJ3_9AGAR</name>